<dbReference type="PIRSF" id="PIRSF008502">
    <property type="entry name" value="UCP008502"/>
    <property type="match status" value="1"/>
</dbReference>
<evidence type="ECO:0000313" key="1">
    <source>
        <dbReference type="EMBL" id="OQP49891.1"/>
    </source>
</evidence>
<comment type="caution">
    <text evidence="1">The sequence shown here is derived from an EMBL/GenBank/DDBJ whole genome shotgun (WGS) entry which is preliminary data.</text>
</comment>
<evidence type="ECO:0000313" key="2">
    <source>
        <dbReference type="Proteomes" id="UP000192277"/>
    </source>
</evidence>
<sequence length="181" mass="20792">MTTYISILRGINVSGHRMIKMEALKKICTDLNFTNVQTYIQSGNIIFQSKMTDSKKISETITKNIAKVFDFDVPVITLTQTELETVINSNPFLNDKSKNPAFLHVTFLSDKPVKQNIEQLRHVDLKNDNFEIVDKAIYLYCPDSYSKSKLTNSLLETKLKVTATTRNWKTTNELFKMTTKL</sequence>
<dbReference type="Gene3D" id="3.30.70.1260">
    <property type="entry name" value="bacterial protein sp0830 like"/>
    <property type="match status" value="1"/>
</dbReference>
<keyword evidence="2" id="KW-1185">Reference proteome</keyword>
<dbReference type="Pfam" id="PF08002">
    <property type="entry name" value="DUF1697"/>
    <property type="match status" value="1"/>
</dbReference>
<dbReference type="RefSeq" id="WP_014219558.1">
    <property type="nucleotide sequence ID" value="NZ_LWBO01000009.1"/>
</dbReference>
<dbReference type="PANTHER" id="PTHR36439">
    <property type="entry name" value="BLL4334 PROTEIN"/>
    <property type="match status" value="1"/>
</dbReference>
<protein>
    <recommendedName>
        <fullName evidence="3">DUF1697 domain-containing protein</fullName>
    </recommendedName>
</protein>
<dbReference type="Gene3D" id="3.30.70.1280">
    <property type="entry name" value="SP0830-like domains"/>
    <property type="match status" value="1"/>
</dbReference>
<dbReference type="InterPro" id="IPR012545">
    <property type="entry name" value="DUF1697"/>
</dbReference>
<reference evidence="1 2" key="1">
    <citation type="submission" date="2016-04" db="EMBL/GenBank/DDBJ databases">
        <authorList>
            <person name="Chen L."/>
            <person name="Zhuang W."/>
            <person name="Wang G."/>
        </authorList>
    </citation>
    <scope>NUCLEOTIDE SEQUENCE [LARGE SCALE GENOMIC DNA]</scope>
    <source>
        <strain evidence="2">GR20</strain>
    </source>
</reference>
<dbReference type="Proteomes" id="UP000192277">
    <property type="component" value="Unassembled WGS sequence"/>
</dbReference>
<proteinExistence type="predicted"/>
<accession>A0ABX3NZ16</accession>
<gene>
    <name evidence="1" type="ORF">A4D02_27840</name>
</gene>
<name>A0ABX3NZ16_9BACT</name>
<dbReference type="SUPFAM" id="SSF160379">
    <property type="entry name" value="SP0830-like"/>
    <property type="match status" value="1"/>
</dbReference>
<dbReference type="PANTHER" id="PTHR36439:SF1">
    <property type="entry name" value="DUF1697 DOMAIN-CONTAINING PROTEIN"/>
    <property type="match status" value="1"/>
</dbReference>
<organism evidence="1 2">
    <name type="scientific">Niastella koreensis</name>
    <dbReference type="NCBI Taxonomy" id="354356"/>
    <lineage>
        <taxon>Bacteria</taxon>
        <taxon>Pseudomonadati</taxon>
        <taxon>Bacteroidota</taxon>
        <taxon>Chitinophagia</taxon>
        <taxon>Chitinophagales</taxon>
        <taxon>Chitinophagaceae</taxon>
        <taxon>Niastella</taxon>
    </lineage>
</organism>
<dbReference type="EMBL" id="LWBO01000009">
    <property type="protein sequence ID" value="OQP49891.1"/>
    <property type="molecule type" value="Genomic_DNA"/>
</dbReference>
<evidence type="ECO:0008006" key="3">
    <source>
        <dbReference type="Google" id="ProtNLM"/>
    </source>
</evidence>